<dbReference type="Gene3D" id="3.40.1830.10">
    <property type="entry name" value="Thermophilic metalloprotease (M29)"/>
    <property type="match status" value="1"/>
</dbReference>
<dbReference type="Proteomes" id="UP000034457">
    <property type="component" value="Unassembled WGS sequence"/>
</dbReference>
<protein>
    <submittedName>
        <fullName evidence="1">Thermophilic metalloprotease (M29) superfamily</fullName>
    </submittedName>
</protein>
<reference evidence="1 2" key="1">
    <citation type="journal article" date="2015" name="Nature">
        <title>rRNA introns, odd ribosomes, and small enigmatic genomes across a large radiation of phyla.</title>
        <authorList>
            <person name="Brown C.T."/>
            <person name="Hug L.A."/>
            <person name="Thomas B.C."/>
            <person name="Sharon I."/>
            <person name="Castelle C.J."/>
            <person name="Singh A."/>
            <person name="Wilkins M.J."/>
            <person name="Williams K.H."/>
            <person name="Banfield J.F."/>
        </authorList>
    </citation>
    <scope>NUCLEOTIDE SEQUENCE [LARGE SCALE GENOMIC DNA]</scope>
</reference>
<dbReference type="AlphaFoldDB" id="A0A0G0BUG7"/>
<gene>
    <name evidence="1" type="ORF">UR68_C0009G0009</name>
</gene>
<dbReference type="InterPro" id="IPR035097">
    <property type="entry name" value="M29_N-terminal"/>
</dbReference>
<keyword evidence="1" id="KW-0645">Protease</keyword>
<evidence type="ECO:0000313" key="1">
    <source>
        <dbReference type="EMBL" id="KKP73064.1"/>
    </source>
</evidence>
<keyword evidence="1" id="KW-0482">Metalloprotease</keyword>
<sequence>MFTPDKKILSNYAKVMIDFALGKGKGVKPGQVVYLQYDTEALPLALFKIISRHHRP</sequence>
<accession>A0A0G0BUG7</accession>
<name>A0A0G0BUG7_9BACT</name>
<evidence type="ECO:0000313" key="2">
    <source>
        <dbReference type="Proteomes" id="UP000034457"/>
    </source>
</evidence>
<keyword evidence="1" id="KW-0378">Hydrolase</keyword>
<dbReference type="GO" id="GO:0008237">
    <property type="term" value="F:metallopeptidase activity"/>
    <property type="evidence" value="ECO:0007669"/>
    <property type="project" value="UniProtKB-KW"/>
</dbReference>
<dbReference type="EMBL" id="LBQC01000009">
    <property type="protein sequence ID" value="KKP73064.1"/>
    <property type="molecule type" value="Genomic_DNA"/>
</dbReference>
<organism evidence="1 2">
    <name type="scientific">Candidatus Roizmanbacteria bacterium GW2011_GWA2_35_19</name>
    <dbReference type="NCBI Taxonomy" id="1618478"/>
    <lineage>
        <taxon>Bacteria</taxon>
        <taxon>Candidatus Roizmaniibacteriota</taxon>
    </lineage>
</organism>
<proteinExistence type="predicted"/>
<dbReference type="GO" id="GO:0006508">
    <property type="term" value="P:proteolysis"/>
    <property type="evidence" value="ECO:0007669"/>
    <property type="project" value="UniProtKB-KW"/>
</dbReference>
<comment type="caution">
    <text evidence="1">The sequence shown here is derived from an EMBL/GenBank/DDBJ whole genome shotgun (WGS) entry which is preliminary data.</text>
</comment>